<dbReference type="PANTHER" id="PTHR46499:SF2">
    <property type="entry name" value="ARCHAEOSINE SYNTHASE"/>
    <property type="match status" value="1"/>
</dbReference>
<accession>A0A328Q1Q2</accession>
<dbReference type="PANTHER" id="PTHR46499">
    <property type="entry name" value="QUEUINE TRNA-RIBOSYLTRANSFERASE"/>
    <property type="match status" value="1"/>
</dbReference>
<dbReference type="EMBL" id="NGJK01000062">
    <property type="protein sequence ID" value="RAP02944.1"/>
    <property type="molecule type" value="Genomic_DNA"/>
</dbReference>
<evidence type="ECO:0000256" key="1">
    <source>
        <dbReference type="ARBA" id="ARBA00022694"/>
    </source>
</evidence>
<dbReference type="InterPro" id="IPR002616">
    <property type="entry name" value="tRNA_ribo_trans-like"/>
</dbReference>
<dbReference type="Gene3D" id="3.20.20.105">
    <property type="entry name" value="Queuine tRNA-ribosyltransferase-like"/>
    <property type="match status" value="1"/>
</dbReference>
<dbReference type="GO" id="GO:0002099">
    <property type="term" value="P:tRNA wobble guanine modification"/>
    <property type="evidence" value="ECO:0007669"/>
    <property type="project" value="TreeGrafter"/>
</dbReference>
<dbReference type="GO" id="GO:0005737">
    <property type="term" value="C:cytoplasm"/>
    <property type="evidence" value="ECO:0007669"/>
    <property type="project" value="TreeGrafter"/>
</dbReference>
<dbReference type="RefSeq" id="WP_112149620.1">
    <property type="nucleotide sequence ID" value="NZ_NGJK01000062.1"/>
</dbReference>
<dbReference type="SUPFAM" id="SSF51713">
    <property type="entry name" value="tRNA-guanine transglycosylase"/>
    <property type="match status" value="1"/>
</dbReference>
<evidence type="ECO:0000313" key="3">
    <source>
        <dbReference type="EMBL" id="RAP02944.1"/>
    </source>
</evidence>
<organism evidence="3 4">
    <name type="scientific">Methanosphaera stadtmanae</name>
    <dbReference type="NCBI Taxonomy" id="2317"/>
    <lineage>
        <taxon>Archaea</taxon>
        <taxon>Methanobacteriati</taxon>
        <taxon>Methanobacteriota</taxon>
        <taxon>Methanomada group</taxon>
        <taxon>Methanobacteria</taxon>
        <taxon>Methanobacteriales</taxon>
        <taxon>Methanobacteriaceae</taxon>
        <taxon>Methanosphaera</taxon>
    </lineage>
</organism>
<evidence type="ECO:0000259" key="2">
    <source>
        <dbReference type="Pfam" id="PF01702"/>
    </source>
</evidence>
<dbReference type="Pfam" id="PF01702">
    <property type="entry name" value="TGT"/>
    <property type="match status" value="1"/>
</dbReference>
<keyword evidence="1" id="KW-0819">tRNA processing</keyword>
<name>A0A328Q1Q2_9EURY</name>
<sequence length="239" mass="28104">MLKIISHDGPSRQGQWREYKTPHIIDYNIVDIVKNIATPFKIQKEIAQENMEQTIELAKKEENKDKIAVIQGAQYTDIRVECAMELEKLGYRTLMFANTDELQRNPESLLDIIIKTRENINPNTTLYFPFATTQIIPILAYLGIDLFDTSRAIYEAKYNNLMTSTNIYPQENYKITDNIEQENINQLNFTIKEIQENIKNKTLRNLTEQKAATNPEIMTLHRLLDKNYQNYLQKYTQLY</sequence>
<gene>
    <name evidence="3" type="ORF">CA615_05030</name>
</gene>
<dbReference type="InterPro" id="IPR036511">
    <property type="entry name" value="TGT-like_sf"/>
</dbReference>
<protein>
    <recommendedName>
        <fullName evidence="2">tRNA-guanine(15) transglycosylase-like domain-containing protein</fullName>
    </recommendedName>
</protein>
<evidence type="ECO:0000313" key="4">
    <source>
        <dbReference type="Proteomes" id="UP000248557"/>
    </source>
</evidence>
<reference evidence="3 4" key="1">
    <citation type="submission" date="2017-05" db="EMBL/GenBank/DDBJ databases">
        <title>Host range expansion of the Methanosphaera genus to humans and monogastric animals involves recent and extensive reduction in genome content.</title>
        <authorList>
            <person name="Hoedt E.C."/>
            <person name="Volmer J.G."/>
            <person name="Parks D.H."/>
            <person name="Rosewarne C.P."/>
            <person name="Denman S.E."/>
            <person name="Mcsweeney C.S."/>
            <person name="O Cuiv P."/>
            <person name="Hugenholtz P."/>
            <person name="Tyson G.W."/>
            <person name="Morrison M."/>
        </authorList>
    </citation>
    <scope>NUCLEOTIDE SEQUENCE [LARGE SCALE GENOMIC DNA]</scope>
    <source>
        <strain evidence="3 4">PA5</strain>
    </source>
</reference>
<comment type="caution">
    <text evidence="3">The sequence shown here is derived from an EMBL/GenBank/DDBJ whole genome shotgun (WGS) entry which is preliminary data.</text>
</comment>
<dbReference type="Proteomes" id="UP000248557">
    <property type="component" value="Unassembled WGS sequence"/>
</dbReference>
<proteinExistence type="predicted"/>
<dbReference type="InterPro" id="IPR050076">
    <property type="entry name" value="ArchSynthase1/Queuine_TRR"/>
</dbReference>
<dbReference type="AlphaFoldDB" id="A0A328Q1Q2"/>
<feature type="domain" description="tRNA-guanine(15) transglycosylase-like" evidence="2">
    <location>
        <begin position="36"/>
        <end position="221"/>
    </location>
</feature>